<feature type="compositionally biased region" description="Pro residues" evidence="1">
    <location>
        <begin position="11"/>
        <end position="22"/>
    </location>
</feature>
<reference evidence="3" key="4">
    <citation type="journal article" date="2015" name="G3 (Bethesda)">
        <title>Genome sequences of three phytopathogenic species of the Magnaporthaceae family of fungi.</title>
        <authorList>
            <person name="Okagaki L.H."/>
            <person name="Nunes C.C."/>
            <person name="Sailsbery J."/>
            <person name="Clay B."/>
            <person name="Brown D."/>
            <person name="John T."/>
            <person name="Oh Y."/>
            <person name="Young N."/>
            <person name="Fitzgerald M."/>
            <person name="Haas B.J."/>
            <person name="Zeng Q."/>
            <person name="Young S."/>
            <person name="Adiconis X."/>
            <person name="Fan L."/>
            <person name="Levin J.Z."/>
            <person name="Mitchell T.K."/>
            <person name="Okubara P.A."/>
            <person name="Farman M.L."/>
            <person name="Kohn L.M."/>
            <person name="Birren B."/>
            <person name="Ma L.-J."/>
            <person name="Dean R.A."/>
        </authorList>
    </citation>
    <scope>NUCLEOTIDE SEQUENCE</scope>
    <source>
        <strain evidence="3">ATCC 64411 / 73-15</strain>
    </source>
</reference>
<evidence type="ECO:0000313" key="2">
    <source>
        <dbReference type="EMBL" id="KLU90956.1"/>
    </source>
</evidence>
<name>A0A0C4EA26_MAGP6</name>
<dbReference type="EMBL" id="GL876976">
    <property type="protein sequence ID" value="KLU90956.1"/>
    <property type="molecule type" value="Genomic_DNA"/>
</dbReference>
<dbReference type="EnsemblFungi" id="MAPG_09481T0">
    <property type="protein sequence ID" value="MAPG_09481T0"/>
    <property type="gene ID" value="MAPG_09481"/>
</dbReference>
<feature type="region of interest" description="Disordered" evidence="1">
    <location>
        <begin position="147"/>
        <end position="184"/>
    </location>
</feature>
<protein>
    <submittedName>
        <fullName evidence="2 3">Uncharacterized protein</fullName>
    </submittedName>
</protein>
<reference evidence="3" key="5">
    <citation type="submission" date="2015-06" db="UniProtKB">
        <authorList>
            <consortium name="EnsemblFungi"/>
        </authorList>
    </citation>
    <scope>IDENTIFICATION</scope>
    <source>
        <strain evidence="3">ATCC 64411</strain>
    </source>
</reference>
<reference evidence="4" key="1">
    <citation type="submission" date="2010-05" db="EMBL/GenBank/DDBJ databases">
        <title>The genome sequence of Magnaporthe poae strain ATCC 64411.</title>
        <authorList>
            <person name="Ma L.-J."/>
            <person name="Dead R."/>
            <person name="Young S."/>
            <person name="Zeng Q."/>
            <person name="Koehrsen M."/>
            <person name="Alvarado L."/>
            <person name="Berlin A."/>
            <person name="Chapman S.B."/>
            <person name="Chen Z."/>
            <person name="Freedman E."/>
            <person name="Gellesch M."/>
            <person name="Goldberg J."/>
            <person name="Griggs A."/>
            <person name="Gujja S."/>
            <person name="Heilman E.R."/>
            <person name="Heiman D."/>
            <person name="Hepburn T."/>
            <person name="Howarth C."/>
            <person name="Jen D."/>
            <person name="Larson L."/>
            <person name="Mehta T."/>
            <person name="Neiman D."/>
            <person name="Pearson M."/>
            <person name="Roberts A."/>
            <person name="Saif S."/>
            <person name="Shea T."/>
            <person name="Shenoy N."/>
            <person name="Sisk P."/>
            <person name="Stolte C."/>
            <person name="Sykes S."/>
            <person name="Walk T."/>
            <person name="White J."/>
            <person name="Yandava C."/>
            <person name="Haas B."/>
            <person name="Nusbaum C."/>
            <person name="Birren B."/>
        </authorList>
    </citation>
    <scope>NUCLEOTIDE SEQUENCE [LARGE SCALE GENOMIC DNA]</scope>
    <source>
        <strain evidence="4">ATCC 64411 / 73-15</strain>
    </source>
</reference>
<accession>A0A0C4EA26</accession>
<proteinExistence type="predicted"/>
<evidence type="ECO:0000313" key="3">
    <source>
        <dbReference type="EnsemblFungi" id="MAPG_09481T0"/>
    </source>
</evidence>
<dbReference type="Proteomes" id="UP000011715">
    <property type="component" value="Unassembled WGS sequence"/>
</dbReference>
<reference evidence="2" key="3">
    <citation type="submission" date="2011-03" db="EMBL/GenBank/DDBJ databases">
        <title>Annotation of Magnaporthe poae ATCC 64411.</title>
        <authorList>
            <person name="Ma L.-J."/>
            <person name="Dead R."/>
            <person name="Young S.K."/>
            <person name="Zeng Q."/>
            <person name="Gargeya S."/>
            <person name="Fitzgerald M."/>
            <person name="Haas B."/>
            <person name="Abouelleil A."/>
            <person name="Alvarado L."/>
            <person name="Arachchi H.M."/>
            <person name="Berlin A."/>
            <person name="Brown A."/>
            <person name="Chapman S.B."/>
            <person name="Chen Z."/>
            <person name="Dunbar C."/>
            <person name="Freedman E."/>
            <person name="Gearin G."/>
            <person name="Gellesch M."/>
            <person name="Goldberg J."/>
            <person name="Griggs A."/>
            <person name="Gujja S."/>
            <person name="Heiman D."/>
            <person name="Howarth C."/>
            <person name="Larson L."/>
            <person name="Lui A."/>
            <person name="MacDonald P.J.P."/>
            <person name="Mehta T."/>
            <person name="Montmayeur A."/>
            <person name="Murphy C."/>
            <person name="Neiman D."/>
            <person name="Pearson M."/>
            <person name="Priest M."/>
            <person name="Roberts A."/>
            <person name="Saif S."/>
            <person name="Shea T."/>
            <person name="Shenoy N."/>
            <person name="Sisk P."/>
            <person name="Stolte C."/>
            <person name="Sykes S."/>
            <person name="Yandava C."/>
            <person name="Wortman J."/>
            <person name="Nusbaum C."/>
            <person name="Birren B."/>
        </authorList>
    </citation>
    <scope>NUCLEOTIDE SEQUENCE</scope>
    <source>
        <strain evidence="2">ATCC 64411</strain>
    </source>
</reference>
<sequence>MGAAVDKDFSLPPPTSVTPPPGHAVPCGAAKALPRADIVGPVGQAIDVLRGVVVLGKIGQPRRAVLRKVLCRWPAHRDYQSPGLPPLLHPSSHHWRMPEARVDADAKVLRVREHHDPAVLEPDHPVAELPTAAAAVDDRIASVVSGRKPRRDVGVRDGAAREHEDSDPAAATAPLAGSPSGTYMSRPVRVAPMLLLARRQPGRVCTGAWPSNAGSTLSAPSVLPQHAC</sequence>
<feature type="region of interest" description="Disordered" evidence="1">
    <location>
        <begin position="1"/>
        <end position="22"/>
    </location>
</feature>
<feature type="region of interest" description="Disordered" evidence="1">
    <location>
        <begin position="208"/>
        <end position="228"/>
    </location>
</feature>
<organism evidence="3 4">
    <name type="scientific">Magnaporthiopsis poae (strain ATCC 64411 / 73-15)</name>
    <name type="common">Kentucky bluegrass fungus</name>
    <name type="synonym">Magnaporthe poae</name>
    <dbReference type="NCBI Taxonomy" id="644358"/>
    <lineage>
        <taxon>Eukaryota</taxon>
        <taxon>Fungi</taxon>
        <taxon>Dikarya</taxon>
        <taxon>Ascomycota</taxon>
        <taxon>Pezizomycotina</taxon>
        <taxon>Sordariomycetes</taxon>
        <taxon>Sordariomycetidae</taxon>
        <taxon>Magnaporthales</taxon>
        <taxon>Magnaporthaceae</taxon>
        <taxon>Magnaporthiopsis</taxon>
    </lineage>
</organism>
<evidence type="ECO:0000256" key="1">
    <source>
        <dbReference type="SAM" id="MobiDB-lite"/>
    </source>
</evidence>
<dbReference type="AlphaFoldDB" id="A0A0C4EA26"/>
<keyword evidence="4" id="KW-1185">Reference proteome</keyword>
<gene>
    <name evidence="2" type="ORF">MAPG_09481</name>
</gene>
<evidence type="ECO:0000313" key="4">
    <source>
        <dbReference type="Proteomes" id="UP000011715"/>
    </source>
</evidence>
<dbReference type="VEuPathDB" id="FungiDB:MAPG_09481"/>
<feature type="compositionally biased region" description="Basic and acidic residues" evidence="1">
    <location>
        <begin position="151"/>
        <end position="166"/>
    </location>
</feature>
<dbReference type="EMBL" id="ADBL01002422">
    <property type="status" value="NOT_ANNOTATED_CDS"/>
    <property type="molecule type" value="Genomic_DNA"/>
</dbReference>
<reference evidence="2" key="2">
    <citation type="submission" date="2010-05" db="EMBL/GenBank/DDBJ databases">
        <title>The Genome Sequence of Magnaporthe poae strain ATCC 64411.</title>
        <authorList>
            <consortium name="The Broad Institute Genome Sequencing Platform"/>
            <consortium name="Broad Institute Genome Sequencing Center for Infectious Disease"/>
            <person name="Ma L.-J."/>
            <person name="Dead R."/>
            <person name="Young S."/>
            <person name="Zeng Q."/>
            <person name="Koehrsen M."/>
            <person name="Alvarado L."/>
            <person name="Berlin A."/>
            <person name="Chapman S.B."/>
            <person name="Chen Z."/>
            <person name="Freedman E."/>
            <person name="Gellesch M."/>
            <person name="Goldberg J."/>
            <person name="Griggs A."/>
            <person name="Gujja S."/>
            <person name="Heilman E.R."/>
            <person name="Heiman D."/>
            <person name="Hepburn T."/>
            <person name="Howarth C."/>
            <person name="Jen D."/>
            <person name="Larson L."/>
            <person name="Mehta T."/>
            <person name="Neiman D."/>
            <person name="Pearson M."/>
            <person name="Roberts A."/>
            <person name="Saif S."/>
            <person name="Shea T."/>
            <person name="Shenoy N."/>
            <person name="Sisk P."/>
            <person name="Stolte C."/>
            <person name="Sykes S."/>
            <person name="Walk T."/>
            <person name="White J."/>
            <person name="Yandava C."/>
            <person name="Haas B."/>
            <person name="Nusbaum C."/>
            <person name="Birren B."/>
        </authorList>
    </citation>
    <scope>NUCLEOTIDE SEQUENCE</scope>
    <source>
        <strain evidence="2">ATCC 64411</strain>
    </source>
</reference>